<dbReference type="SUPFAM" id="SSF46785">
    <property type="entry name" value="Winged helix' DNA-binding domain"/>
    <property type="match status" value="1"/>
</dbReference>
<evidence type="ECO:0000256" key="5">
    <source>
        <dbReference type="ARBA" id="ARBA00022618"/>
    </source>
</evidence>
<evidence type="ECO:0000256" key="7">
    <source>
        <dbReference type="ARBA" id="ARBA00022741"/>
    </source>
</evidence>
<feature type="transmembrane region" description="Helical" evidence="18">
    <location>
        <begin position="34"/>
        <end position="52"/>
    </location>
</feature>
<comment type="subunit">
    <text evidence="15">Homohexamer. Forms a ring that surrounds DNA.</text>
</comment>
<keyword evidence="4" id="KW-1003">Cell membrane</keyword>
<keyword evidence="11" id="KW-0238">DNA-binding</keyword>
<dbReference type="Proteomes" id="UP000297258">
    <property type="component" value="Unassembled WGS sequence"/>
</dbReference>
<sequence>MSKNSEPKSYSRNQGSSRQPLPSRLVRLLSEARWIALAVVFVYLVLILLSYHRADPGFSHESVVPKIANLGGKAGAWLSDLMLFIFGFSAWWWCVCFLRYIWKGYSRLSKRFAPQADEEPEHQHEMIIRWVGFVLMLAGSVGLEYLRMWSLRVELPRAPGGVLGQVIGHAANVAFGFTGATLLLLMLFGLGFSLFFHVSWLAVAERIGEMAETTIDWFRLRMEDREDRRQGEVAAVKRDEVVVHERAKFVEKHPPPPPKAEPQLDQPGAAPLPVPAASPFKIEAPMVSVPKSERVEKEKQAPLFRDLPSDSTLPPLALLDEAPPAQETVAVETLEFTSRLIEKKLSDFGVEVKVVAAYPGPVVTRYEIEPATGVKGSQIVNLARDLARSLSLTSIRVVETIPGKNYMALELPNPKRQIVRLTEILGSKVYNDSASSLTVALGKDIAGKPVIADLAKMPHLLVAGTTGSGKSVGINATILSLLYKANPQDVRLILIDPKMLEMSVYEGIPHLLAPVVTDMRQAGHALNWAVNEMERRYKLMSKLGVRNLAGYNAKILEATKREEHIPNPFSINPENPEPLEKLPTIVIIIDELADLMMVVGKKVEELIARIAQKARAAGIHLILATQRPSVDVITGLIKANIPTRIAFQVSSKIDSRTILDQMGAETLLGMGDMLYMPPGTGLPIRVHGAFVSDDEVHRVVKHLHTLGEPNYIEGILEGGTLEEGGGADGAAAGEGGGESDALYDQAVQVVLKNRRASISLVQRHLRIGYNRAARLLEQMEQSGVVSSMQSNGNRDILVPAASAE</sequence>
<dbReference type="InterPro" id="IPR036388">
    <property type="entry name" value="WH-like_DNA-bd_sf"/>
</dbReference>
<dbReference type="GO" id="GO:0003677">
    <property type="term" value="F:DNA binding"/>
    <property type="evidence" value="ECO:0007669"/>
    <property type="project" value="UniProtKB-KW"/>
</dbReference>
<comment type="subcellular location">
    <subcellularLocation>
        <location evidence="1">Cell inner membrane</location>
    </subcellularLocation>
    <subcellularLocation>
        <location evidence="2">Cell membrane</location>
        <topology evidence="2">Multi-pass membrane protein</topology>
    </subcellularLocation>
</comment>
<organism evidence="20 21">
    <name type="scientific">Massilia horti</name>
    <dbReference type="NCBI Taxonomy" id="2562153"/>
    <lineage>
        <taxon>Bacteria</taxon>
        <taxon>Pseudomonadati</taxon>
        <taxon>Pseudomonadota</taxon>
        <taxon>Betaproteobacteria</taxon>
        <taxon>Burkholderiales</taxon>
        <taxon>Oxalobacteraceae</taxon>
        <taxon>Telluria group</taxon>
        <taxon>Massilia</taxon>
    </lineage>
</organism>
<reference evidence="20 21" key="1">
    <citation type="submission" date="2019-03" db="EMBL/GenBank/DDBJ databases">
        <title>Draft genome of Massilia hortus sp. nov., a novel bacterial species of the Oxalobacteraceae family.</title>
        <authorList>
            <person name="Peta V."/>
            <person name="Raths R."/>
            <person name="Bucking H."/>
        </authorList>
    </citation>
    <scope>NUCLEOTIDE SEQUENCE [LARGE SCALE GENOMIC DNA]</scope>
    <source>
        <strain evidence="20 21">ONC3</strain>
    </source>
</reference>
<evidence type="ECO:0000256" key="8">
    <source>
        <dbReference type="ARBA" id="ARBA00022829"/>
    </source>
</evidence>
<dbReference type="InterPro" id="IPR002543">
    <property type="entry name" value="FtsK_dom"/>
</dbReference>
<dbReference type="Gene3D" id="3.40.50.300">
    <property type="entry name" value="P-loop containing nucleotide triphosphate hydrolases"/>
    <property type="match status" value="1"/>
</dbReference>
<dbReference type="GO" id="GO:0005886">
    <property type="term" value="C:plasma membrane"/>
    <property type="evidence" value="ECO:0007669"/>
    <property type="project" value="UniProtKB-SubCell"/>
</dbReference>
<keyword evidence="5" id="KW-0132">Cell division</keyword>
<evidence type="ECO:0000256" key="13">
    <source>
        <dbReference type="ARBA" id="ARBA00023306"/>
    </source>
</evidence>
<comment type="caution">
    <text evidence="20">The sequence shown here is derived from an EMBL/GenBank/DDBJ whole genome shotgun (WGS) entry which is preliminary data.</text>
</comment>
<dbReference type="SMART" id="SM00382">
    <property type="entry name" value="AAA"/>
    <property type="match status" value="1"/>
</dbReference>
<dbReference type="CDD" id="cd01127">
    <property type="entry name" value="TrwB_TraG_TraD_VirD4"/>
    <property type="match status" value="1"/>
</dbReference>
<keyword evidence="10 18" id="KW-1133">Transmembrane helix</keyword>
<feature type="binding site" evidence="16">
    <location>
        <begin position="464"/>
        <end position="471"/>
    </location>
    <ligand>
        <name>ATP</name>
        <dbReference type="ChEBI" id="CHEBI:30616"/>
    </ligand>
</feature>
<dbReference type="InterPro" id="IPR018541">
    <property type="entry name" value="Ftsk_gamma"/>
</dbReference>
<keyword evidence="9 16" id="KW-0067">ATP-binding</keyword>
<evidence type="ECO:0000256" key="18">
    <source>
        <dbReference type="SAM" id="Phobius"/>
    </source>
</evidence>
<evidence type="ECO:0000256" key="6">
    <source>
        <dbReference type="ARBA" id="ARBA00022692"/>
    </source>
</evidence>
<feature type="domain" description="FtsK" evidence="19">
    <location>
        <begin position="447"/>
        <end position="656"/>
    </location>
</feature>
<dbReference type="EMBL" id="SPUM01000008">
    <property type="protein sequence ID" value="TFW35654.1"/>
    <property type="molecule type" value="Genomic_DNA"/>
</dbReference>
<dbReference type="OrthoDB" id="9807790at2"/>
<protein>
    <submittedName>
        <fullName evidence="20">DNA translocase FtsK</fullName>
    </submittedName>
</protein>
<accession>A0A4Y9TAL8</accession>
<evidence type="ECO:0000256" key="9">
    <source>
        <dbReference type="ARBA" id="ARBA00022840"/>
    </source>
</evidence>
<dbReference type="InterPro" id="IPR036390">
    <property type="entry name" value="WH_DNA-bd_sf"/>
</dbReference>
<dbReference type="InterPro" id="IPR041027">
    <property type="entry name" value="FtsK_alpha"/>
</dbReference>
<keyword evidence="7 16" id="KW-0547">Nucleotide-binding</keyword>
<evidence type="ECO:0000256" key="2">
    <source>
        <dbReference type="ARBA" id="ARBA00004651"/>
    </source>
</evidence>
<evidence type="ECO:0000256" key="1">
    <source>
        <dbReference type="ARBA" id="ARBA00004533"/>
    </source>
</evidence>
<proteinExistence type="inferred from homology"/>
<evidence type="ECO:0000256" key="3">
    <source>
        <dbReference type="ARBA" id="ARBA00006474"/>
    </source>
</evidence>
<dbReference type="Gene3D" id="1.10.10.10">
    <property type="entry name" value="Winged helix-like DNA-binding domain superfamily/Winged helix DNA-binding domain"/>
    <property type="match status" value="1"/>
</dbReference>
<comment type="similarity">
    <text evidence="3">Belongs to the FtsK/SpoIIIE/SftA family.</text>
</comment>
<dbReference type="Gene3D" id="3.30.980.40">
    <property type="match status" value="1"/>
</dbReference>
<evidence type="ECO:0000256" key="10">
    <source>
        <dbReference type="ARBA" id="ARBA00022989"/>
    </source>
</evidence>
<keyword evidence="8" id="KW-0159">Chromosome partition</keyword>
<keyword evidence="12 18" id="KW-0472">Membrane</keyword>
<dbReference type="Pfam" id="PF13491">
    <property type="entry name" value="FtsK_4TM"/>
    <property type="match status" value="1"/>
</dbReference>
<dbReference type="PANTHER" id="PTHR22683:SF41">
    <property type="entry name" value="DNA TRANSLOCASE FTSK"/>
    <property type="match status" value="1"/>
</dbReference>
<dbReference type="GO" id="GO:0051301">
    <property type="term" value="P:cell division"/>
    <property type="evidence" value="ECO:0007669"/>
    <property type="project" value="UniProtKB-KW"/>
</dbReference>
<evidence type="ECO:0000256" key="16">
    <source>
        <dbReference type="PROSITE-ProRule" id="PRU00289"/>
    </source>
</evidence>
<keyword evidence="6 18" id="KW-0812">Transmembrane</keyword>
<evidence type="ECO:0000256" key="17">
    <source>
        <dbReference type="SAM" id="MobiDB-lite"/>
    </source>
</evidence>
<gene>
    <name evidence="20" type="ORF">E4O92_01470</name>
</gene>
<dbReference type="GO" id="GO:0005524">
    <property type="term" value="F:ATP binding"/>
    <property type="evidence" value="ECO:0007669"/>
    <property type="project" value="UniProtKB-UniRule"/>
</dbReference>
<dbReference type="InterPro" id="IPR003593">
    <property type="entry name" value="AAA+_ATPase"/>
</dbReference>
<feature type="transmembrane region" description="Helical" evidence="18">
    <location>
        <begin position="166"/>
        <end position="196"/>
    </location>
</feature>
<comment type="function">
    <text evidence="14">Essential cell division protein that coordinates cell division and chromosome segregation. The N-terminus is involved in assembly of the cell-division machinery. The C-terminus functions as a DNA motor that moves dsDNA in an ATP-dependent manner towards the dif recombination site, which is located within the replication terminus region. Translocation stops specifically at Xer-dif sites, where FtsK interacts with the Xer recombinase, allowing activation of chromosome unlinking by recombination. FtsK orienting polar sequences (KOPS) guide the direction of DNA translocation. FtsK can remove proteins from DNA as it translocates, but translocation stops specifically at XerCD-dif site, thereby preventing removal of XerC and XerD from dif.</text>
</comment>
<dbReference type="FunFam" id="3.40.50.300:FF:000209">
    <property type="entry name" value="Cell division protein FtsK"/>
    <property type="match status" value="1"/>
</dbReference>
<feature type="region of interest" description="Disordered" evidence="17">
    <location>
        <begin position="249"/>
        <end position="271"/>
    </location>
</feature>
<dbReference type="AlphaFoldDB" id="A0A4Y9TAL8"/>
<evidence type="ECO:0000256" key="14">
    <source>
        <dbReference type="ARBA" id="ARBA00024784"/>
    </source>
</evidence>
<evidence type="ECO:0000256" key="12">
    <source>
        <dbReference type="ARBA" id="ARBA00023136"/>
    </source>
</evidence>
<dbReference type="PROSITE" id="PS50901">
    <property type="entry name" value="FTSK"/>
    <property type="match status" value="1"/>
</dbReference>
<dbReference type="InterPro" id="IPR027417">
    <property type="entry name" value="P-loop_NTPase"/>
</dbReference>
<keyword evidence="21" id="KW-1185">Reference proteome</keyword>
<evidence type="ECO:0000259" key="19">
    <source>
        <dbReference type="PROSITE" id="PS50901"/>
    </source>
</evidence>
<evidence type="ECO:0000313" key="20">
    <source>
        <dbReference type="EMBL" id="TFW35654.1"/>
    </source>
</evidence>
<dbReference type="GO" id="GO:0007059">
    <property type="term" value="P:chromosome segregation"/>
    <property type="evidence" value="ECO:0007669"/>
    <property type="project" value="UniProtKB-KW"/>
</dbReference>
<dbReference type="InterPro" id="IPR025199">
    <property type="entry name" value="FtsK_4TM"/>
</dbReference>
<dbReference type="SUPFAM" id="SSF52540">
    <property type="entry name" value="P-loop containing nucleoside triphosphate hydrolases"/>
    <property type="match status" value="1"/>
</dbReference>
<name>A0A4Y9TAL8_9BURK</name>
<evidence type="ECO:0000256" key="11">
    <source>
        <dbReference type="ARBA" id="ARBA00023125"/>
    </source>
</evidence>
<keyword evidence="13" id="KW-0131">Cell cycle</keyword>
<dbReference type="RefSeq" id="WP_135187973.1">
    <property type="nucleotide sequence ID" value="NZ_SPUM01000008.1"/>
</dbReference>
<dbReference type="Pfam" id="PF17854">
    <property type="entry name" value="FtsK_alpha"/>
    <property type="match status" value="1"/>
</dbReference>
<dbReference type="Pfam" id="PF01580">
    <property type="entry name" value="FtsK_SpoIIIE"/>
    <property type="match status" value="1"/>
</dbReference>
<dbReference type="SMART" id="SM00843">
    <property type="entry name" value="Ftsk_gamma"/>
    <property type="match status" value="1"/>
</dbReference>
<dbReference type="InterPro" id="IPR050206">
    <property type="entry name" value="FtsK/SpoIIIE/SftA"/>
</dbReference>
<feature type="transmembrane region" description="Helical" evidence="18">
    <location>
        <begin position="81"/>
        <end position="102"/>
    </location>
</feature>
<dbReference type="Pfam" id="PF09397">
    <property type="entry name" value="FtsK_gamma"/>
    <property type="match status" value="1"/>
</dbReference>
<evidence type="ECO:0000256" key="4">
    <source>
        <dbReference type="ARBA" id="ARBA00022475"/>
    </source>
</evidence>
<evidence type="ECO:0000313" key="21">
    <source>
        <dbReference type="Proteomes" id="UP000297258"/>
    </source>
</evidence>
<dbReference type="PANTHER" id="PTHR22683">
    <property type="entry name" value="SPORULATION PROTEIN RELATED"/>
    <property type="match status" value="1"/>
</dbReference>
<evidence type="ECO:0000256" key="15">
    <source>
        <dbReference type="ARBA" id="ARBA00025923"/>
    </source>
</evidence>